<dbReference type="EMBL" id="CM044708">
    <property type="protein sequence ID" value="KAI5650628.1"/>
    <property type="molecule type" value="Genomic_DNA"/>
</dbReference>
<evidence type="ECO:0000313" key="1">
    <source>
        <dbReference type="EMBL" id="KAI5650628.1"/>
    </source>
</evidence>
<reference evidence="2" key="1">
    <citation type="journal article" date="2023" name="Nat. Plants">
        <title>Single-cell RNA sequencing provides a high-resolution roadmap for understanding the multicellular compartmentation of specialized metabolism.</title>
        <authorList>
            <person name="Sun S."/>
            <person name="Shen X."/>
            <person name="Li Y."/>
            <person name="Li Y."/>
            <person name="Wang S."/>
            <person name="Li R."/>
            <person name="Zhang H."/>
            <person name="Shen G."/>
            <person name="Guo B."/>
            <person name="Wei J."/>
            <person name="Xu J."/>
            <person name="St-Pierre B."/>
            <person name="Chen S."/>
            <person name="Sun C."/>
        </authorList>
    </citation>
    <scope>NUCLEOTIDE SEQUENCE [LARGE SCALE GENOMIC DNA]</scope>
</reference>
<keyword evidence="2" id="KW-1185">Reference proteome</keyword>
<protein>
    <submittedName>
        <fullName evidence="1">Uncharacterized protein</fullName>
    </submittedName>
</protein>
<evidence type="ECO:0000313" key="2">
    <source>
        <dbReference type="Proteomes" id="UP001060085"/>
    </source>
</evidence>
<organism evidence="1 2">
    <name type="scientific">Catharanthus roseus</name>
    <name type="common">Madagascar periwinkle</name>
    <name type="synonym">Vinca rosea</name>
    <dbReference type="NCBI Taxonomy" id="4058"/>
    <lineage>
        <taxon>Eukaryota</taxon>
        <taxon>Viridiplantae</taxon>
        <taxon>Streptophyta</taxon>
        <taxon>Embryophyta</taxon>
        <taxon>Tracheophyta</taxon>
        <taxon>Spermatophyta</taxon>
        <taxon>Magnoliopsida</taxon>
        <taxon>eudicotyledons</taxon>
        <taxon>Gunneridae</taxon>
        <taxon>Pentapetalae</taxon>
        <taxon>asterids</taxon>
        <taxon>lamiids</taxon>
        <taxon>Gentianales</taxon>
        <taxon>Apocynaceae</taxon>
        <taxon>Rauvolfioideae</taxon>
        <taxon>Vinceae</taxon>
        <taxon>Catharanthinae</taxon>
        <taxon>Catharanthus</taxon>
    </lineage>
</organism>
<proteinExistence type="predicted"/>
<gene>
    <name evidence="1" type="ORF">M9H77_36633</name>
</gene>
<comment type="caution">
    <text evidence="1">The sequence shown here is derived from an EMBL/GenBank/DDBJ whole genome shotgun (WGS) entry which is preliminary data.</text>
</comment>
<dbReference type="Proteomes" id="UP001060085">
    <property type="component" value="Linkage Group LG08"/>
</dbReference>
<sequence length="427" mass="48050">MAVLKKLEVRPESRMPSWCWRIFPGIRGLANGEPFIIVCDILCKHKTGLFMTFFVNTLVGYESHSHFNPKHTAFFSYFALPHWPLPPKMMNYFSFHLSVFYALLMFLGGASGGLEEERMFTKKIKVDPSGDGICNPSTIKSAIDSVPQNNNKWVHIFVKAGDYREQIKIPYDKPYIYIEGEGKRRTRVIWDRHDSIATSATFISQADNIVVKGITFINSYNYPPKSNGNPVTPALAAMILGDKSAFYKCGFLGFQDTLWDVQGRHLFKLCTIQGAVDFIFGAAQSIYEKCNISAIAEELHGFSGYITAQGRENPNDTNGFVFKNCNINGNGKSYLGRPWRDYARVVFYNSTMSDIIVPEGWDPWGAAGHEYQLVFAEHGCGGLGSDTSKRVAWEHKLSPAMLNQLINISFVDDEGWLSSQPFNMLAS</sequence>
<accession>A0ACB9ZSR2</accession>
<name>A0ACB9ZSR2_CATRO</name>